<dbReference type="EMBL" id="CP012333">
    <property type="protein sequence ID" value="AKV00144.1"/>
    <property type="molecule type" value="Genomic_DNA"/>
</dbReference>
<evidence type="ECO:0000313" key="2">
    <source>
        <dbReference type="Proteomes" id="UP000064967"/>
    </source>
</evidence>
<dbReference type="AlphaFoldDB" id="A0A0K1Q2Z4"/>
<keyword evidence="2" id="KW-1185">Reference proteome</keyword>
<accession>A0A0K1Q2Z4</accession>
<protein>
    <submittedName>
        <fullName evidence="1">Uncharacterized protein</fullName>
    </submittedName>
</protein>
<organism evidence="1 2">
    <name type="scientific">Labilithrix luteola</name>
    <dbReference type="NCBI Taxonomy" id="1391654"/>
    <lineage>
        <taxon>Bacteria</taxon>
        <taxon>Pseudomonadati</taxon>
        <taxon>Myxococcota</taxon>
        <taxon>Polyangia</taxon>
        <taxon>Polyangiales</taxon>
        <taxon>Labilitrichaceae</taxon>
        <taxon>Labilithrix</taxon>
    </lineage>
</organism>
<dbReference type="Proteomes" id="UP000064967">
    <property type="component" value="Chromosome"/>
</dbReference>
<dbReference type="KEGG" id="llu:AKJ09_06807"/>
<name>A0A0K1Q2Z4_9BACT</name>
<gene>
    <name evidence="1" type="ORF">AKJ09_06807</name>
</gene>
<evidence type="ECO:0000313" key="1">
    <source>
        <dbReference type="EMBL" id="AKV00144.1"/>
    </source>
</evidence>
<reference evidence="1 2" key="1">
    <citation type="submission" date="2015-08" db="EMBL/GenBank/DDBJ databases">
        <authorList>
            <person name="Babu N.S."/>
            <person name="Beckwith C.J."/>
            <person name="Beseler K.G."/>
            <person name="Brison A."/>
            <person name="Carone J.V."/>
            <person name="Caskin T.P."/>
            <person name="Diamond M."/>
            <person name="Durham M.E."/>
            <person name="Foxe J.M."/>
            <person name="Go M."/>
            <person name="Henderson B.A."/>
            <person name="Jones I.B."/>
            <person name="McGettigan J.A."/>
            <person name="Micheletti S.J."/>
            <person name="Nasrallah M.E."/>
            <person name="Ortiz D."/>
            <person name="Piller C.R."/>
            <person name="Privatt S.R."/>
            <person name="Schneider S.L."/>
            <person name="Sharp S."/>
            <person name="Smith T.C."/>
            <person name="Stanton J.D."/>
            <person name="Ullery H.E."/>
            <person name="Wilson R.J."/>
            <person name="Serrano M.G."/>
            <person name="Buck G."/>
            <person name="Lee V."/>
            <person name="Wang Y."/>
            <person name="Carvalho R."/>
            <person name="Voegtly L."/>
            <person name="Shi R."/>
            <person name="Duckworth R."/>
            <person name="Johnson A."/>
            <person name="Loviza R."/>
            <person name="Walstead R."/>
            <person name="Shah Z."/>
            <person name="Kiflezghi M."/>
            <person name="Wade K."/>
            <person name="Ball S.L."/>
            <person name="Bradley K.W."/>
            <person name="Asai D.J."/>
            <person name="Bowman C.A."/>
            <person name="Russell D.A."/>
            <person name="Pope W.H."/>
            <person name="Jacobs-Sera D."/>
            <person name="Hendrix R.W."/>
            <person name="Hatfull G.F."/>
        </authorList>
    </citation>
    <scope>NUCLEOTIDE SEQUENCE [LARGE SCALE GENOMIC DNA]</scope>
    <source>
        <strain evidence="1 2">DSM 27648</strain>
    </source>
</reference>
<proteinExistence type="predicted"/>
<sequence>MLFDQGQLIVSALGSVACLTLPGELVWQQPFSGEGYGAVAAGFPGNVRQADG</sequence>